<proteinExistence type="predicted"/>
<comment type="caution">
    <text evidence="1">The sequence shown here is derived from an EMBL/GenBank/DDBJ whole genome shotgun (WGS) entry which is preliminary data.</text>
</comment>
<dbReference type="EMBL" id="VSSQ01028611">
    <property type="protein sequence ID" value="MPM78394.1"/>
    <property type="molecule type" value="Genomic_DNA"/>
</dbReference>
<evidence type="ECO:0000313" key="1">
    <source>
        <dbReference type="EMBL" id="MPM78394.1"/>
    </source>
</evidence>
<dbReference type="AlphaFoldDB" id="A0A645CNE2"/>
<sequence>MKLAGVRSVAFINKGNNAALCLIVPRKVSEQLLAVLVDIRLFSGVVTVFVYQRADDRILIFVQYCSQIRAAFRSDHIFFHIKEQALNLVVQFFTVGNDYNTAVRHILDNPFCQPYHYERFAGALRIPNDTAVLVVNPLPCGDIGKILIVTCDLFDTRVEDNKVVNK</sequence>
<organism evidence="1">
    <name type="scientific">bioreactor metagenome</name>
    <dbReference type="NCBI Taxonomy" id="1076179"/>
    <lineage>
        <taxon>unclassified sequences</taxon>
        <taxon>metagenomes</taxon>
        <taxon>ecological metagenomes</taxon>
    </lineage>
</organism>
<accession>A0A645CNE2</accession>
<protein>
    <submittedName>
        <fullName evidence="1">Uncharacterized protein</fullName>
    </submittedName>
</protein>
<name>A0A645CNE2_9ZZZZ</name>
<reference evidence="1" key="1">
    <citation type="submission" date="2019-08" db="EMBL/GenBank/DDBJ databases">
        <authorList>
            <person name="Kucharzyk K."/>
            <person name="Murdoch R.W."/>
            <person name="Higgins S."/>
            <person name="Loffler F."/>
        </authorList>
    </citation>
    <scope>NUCLEOTIDE SEQUENCE</scope>
</reference>
<gene>
    <name evidence="1" type="ORF">SDC9_125405</name>
</gene>